<evidence type="ECO:0000256" key="1">
    <source>
        <dbReference type="ARBA" id="ARBA00004611"/>
    </source>
</evidence>
<dbReference type="InterPro" id="IPR055316">
    <property type="entry name" value="RSP9"/>
</dbReference>
<evidence type="ECO:0000256" key="8">
    <source>
        <dbReference type="ARBA" id="ARBA00037822"/>
    </source>
</evidence>
<dbReference type="GO" id="GO:0035082">
    <property type="term" value="P:axoneme assembly"/>
    <property type="evidence" value="ECO:0007669"/>
    <property type="project" value="InterPro"/>
</dbReference>
<evidence type="ECO:0000256" key="4">
    <source>
        <dbReference type="ARBA" id="ARBA00022846"/>
    </source>
</evidence>
<evidence type="ECO:0000256" key="10">
    <source>
        <dbReference type="ARBA" id="ARBA00041080"/>
    </source>
</evidence>
<organism evidence="12 13">
    <name type="scientific">Ladona fulva</name>
    <name type="common">Scarce chaser dragonfly</name>
    <name type="synonym">Libellula fulva</name>
    <dbReference type="NCBI Taxonomy" id="123851"/>
    <lineage>
        <taxon>Eukaryota</taxon>
        <taxon>Metazoa</taxon>
        <taxon>Ecdysozoa</taxon>
        <taxon>Arthropoda</taxon>
        <taxon>Hexapoda</taxon>
        <taxon>Insecta</taxon>
        <taxon>Pterygota</taxon>
        <taxon>Palaeoptera</taxon>
        <taxon>Odonata</taxon>
        <taxon>Epiprocta</taxon>
        <taxon>Anisoptera</taxon>
        <taxon>Libelluloidea</taxon>
        <taxon>Libellulidae</taxon>
        <taxon>Ladona</taxon>
    </lineage>
</organism>
<evidence type="ECO:0000313" key="13">
    <source>
        <dbReference type="Proteomes" id="UP000792457"/>
    </source>
</evidence>
<gene>
    <name evidence="12" type="ORF">J437_LFUL015416</name>
</gene>
<evidence type="ECO:0000256" key="11">
    <source>
        <dbReference type="SAM" id="MobiDB-lite"/>
    </source>
</evidence>
<evidence type="ECO:0000256" key="7">
    <source>
        <dbReference type="ARBA" id="ARBA00023273"/>
    </source>
</evidence>
<dbReference type="AlphaFoldDB" id="A0A8K0KPL8"/>
<dbReference type="OrthoDB" id="10258956at2759"/>
<dbReference type="GO" id="GO:0044458">
    <property type="term" value="P:motile cilium assembly"/>
    <property type="evidence" value="ECO:0007669"/>
    <property type="project" value="TreeGrafter"/>
</dbReference>
<accession>A0A8K0KPL8</accession>
<comment type="caution">
    <text evidence="12">The sequence shown here is derived from an EMBL/GenBank/DDBJ whole genome shotgun (WGS) entry which is preliminary data.</text>
</comment>
<proteinExistence type="inferred from homology"/>
<dbReference type="EMBL" id="KZ308979">
    <property type="protein sequence ID" value="KAG8236038.1"/>
    <property type="molecule type" value="Genomic_DNA"/>
</dbReference>
<evidence type="ECO:0000256" key="9">
    <source>
        <dbReference type="ARBA" id="ARBA00038319"/>
    </source>
</evidence>
<keyword evidence="4" id="KW-0282">Flagellum</keyword>
<evidence type="ECO:0000256" key="5">
    <source>
        <dbReference type="ARBA" id="ARBA00023069"/>
    </source>
</evidence>
<feature type="compositionally biased region" description="Low complexity" evidence="11">
    <location>
        <begin position="328"/>
        <end position="341"/>
    </location>
</feature>
<dbReference type="GO" id="GO:0060091">
    <property type="term" value="C:kinocilium"/>
    <property type="evidence" value="ECO:0007669"/>
    <property type="project" value="UniProtKB-SubCell"/>
</dbReference>
<evidence type="ECO:0000313" key="12">
    <source>
        <dbReference type="EMBL" id="KAG8236038.1"/>
    </source>
</evidence>
<reference evidence="12" key="2">
    <citation type="submission" date="2017-10" db="EMBL/GenBank/DDBJ databases">
        <title>Ladona fulva Genome sequencing and assembly.</title>
        <authorList>
            <person name="Murali S."/>
            <person name="Richards S."/>
            <person name="Bandaranaike D."/>
            <person name="Bellair M."/>
            <person name="Blankenburg K."/>
            <person name="Chao H."/>
            <person name="Dinh H."/>
            <person name="Doddapaneni H."/>
            <person name="Dugan-Rocha S."/>
            <person name="Elkadiri S."/>
            <person name="Gnanaolivu R."/>
            <person name="Hernandez B."/>
            <person name="Skinner E."/>
            <person name="Javaid M."/>
            <person name="Lee S."/>
            <person name="Li M."/>
            <person name="Ming W."/>
            <person name="Munidasa M."/>
            <person name="Muniz J."/>
            <person name="Nguyen L."/>
            <person name="Hughes D."/>
            <person name="Osuji N."/>
            <person name="Pu L.-L."/>
            <person name="Puazo M."/>
            <person name="Qu C."/>
            <person name="Quiroz J."/>
            <person name="Raj R."/>
            <person name="Weissenberger G."/>
            <person name="Xin Y."/>
            <person name="Zou X."/>
            <person name="Han Y."/>
            <person name="Worley K."/>
            <person name="Muzny D."/>
            <person name="Gibbs R."/>
        </authorList>
    </citation>
    <scope>NUCLEOTIDE SEQUENCE</scope>
    <source>
        <strain evidence="12">Sampled in the wild</strain>
    </source>
</reference>
<comment type="similarity">
    <text evidence="9">Belongs to the flagellar radial spoke RSP9 family.</text>
</comment>
<keyword evidence="2" id="KW-0963">Cytoplasm</keyword>
<dbReference type="PANTHER" id="PTHR22069:SF0">
    <property type="entry name" value="RADIAL SPOKE HEAD PROTEIN 9 HOMOLOG"/>
    <property type="match status" value="1"/>
</dbReference>
<reference evidence="12" key="1">
    <citation type="submission" date="2013-04" db="EMBL/GenBank/DDBJ databases">
        <authorList>
            <person name="Qu J."/>
            <person name="Murali S.C."/>
            <person name="Bandaranaike D."/>
            <person name="Bellair M."/>
            <person name="Blankenburg K."/>
            <person name="Chao H."/>
            <person name="Dinh H."/>
            <person name="Doddapaneni H."/>
            <person name="Downs B."/>
            <person name="Dugan-Rocha S."/>
            <person name="Elkadiri S."/>
            <person name="Gnanaolivu R.D."/>
            <person name="Hernandez B."/>
            <person name="Javaid M."/>
            <person name="Jayaseelan J.C."/>
            <person name="Lee S."/>
            <person name="Li M."/>
            <person name="Ming W."/>
            <person name="Munidasa M."/>
            <person name="Muniz J."/>
            <person name="Nguyen L."/>
            <person name="Ongeri F."/>
            <person name="Osuji N."/>
            <person name="Pu L.-L."/>
            <person name="Puazo M."/>
            <person name="Qu C."/>
            <person name="Quiroz J."/>
            <person name="Raj R."/>
            <person name="Weissenberger G."/>
            <person name="Xin Y."/>
            <person name="Zou X."/>
            <person name="Han Y."/>
            <person name="Richards S."/>
            <person name="Worley K."/>
            <person name="Muzny D."/>
            <person name="Gibbs R."/>
        </authorList>
    </citation>
    <scope>NUCLEOTIDE SEQUENCE</scope>
    <source>
        <strain evidence="12">Sampled in the wild</strain>
    </source>
</reference>
<evidence type="ECO:0000256" key="2">
    <source>
        <dbReference type="ARBA" id="ARBA00022490"/>
    </source>
</evidence>
<name>A0A8K0KPL8_LADFU</name>
<keyword evidence="5" id="KW-0969">Cilium</keyword>
<keyword evidence="3" id="KW-0970">Cilium biogenesis/degradation</keyword>
<sequence length="484" mass="55045">MDAGKLLLNNYHKECTMNSLCTEECLILKHSLTNLQTENHFKDVFLWGKINGSTSNYYVCFGYEQDALNNRVFYYSNNGMDWNLLPESKPSIQSLLKCCTNFFTGDPAFLSDALNKSKTKFSSDENAEKVKEEDRLAATITLISEEAFILPRGALFRHENGITTVNKSFKGNEEWKAALKYNKQNIRAEIFKKELETLVIILMIPKYKWETNLYNQTDFSYEKDYLDPINLSSPEIYWNLQLENGGKTAGMYFLEYYIYYIEDSGNAALAKFFLIQLKSNNLLDSALWPSNVVVGNFFLPKRSVQNQSVLDNIVLNVPMATSSVRDMTAASDDSSCTSSAPTERRNASKVSFSTWHARLGHKNDSVLKKIPYLNAMGRMHGDCDTCIQGKMKRGKFPTNSEGSVKGVLDRVHSDVEQAHQGKKVDRPEAMSKITFKGDGIIKPLQRIKRIRAPGPEDILAVVIKEVFKKPVQPPFSKKQPWCRK</sequence>
<feature type="region of interest" description="Disordered" evidence="11">
    <location>
        <begin position="328"/>
        <end position="347"/>
    </location>
</feature>
<keyword evidence="7" id="KW-0966">Cell projection</keyword>
<dbReference type="GO" id="GO:0060294">
    <property type="term" value="P:cilium movement involved in cell motility"/>
    <property type="evidence" value="ECO:0007669"/>
    <property type="project" value="TreeGrafter"/>
</dbReference>
<keyword evidence="6" id="KW-0206">Cytoskeleton</keyword>
<feature type="non-terminal residue" evidence="12">
    <location>
        <position position="484"/>
    </location>
</feature>
<dbReference type="PANTHER" id="PTHR22069">
    <property type="entry name" value="MITOCHONDRIAL RIBOSOMAL PROTEIN S18"/>
    <property type="match status" value="1"/>
</dbReference>
<protein>
    <recommendedName>
        <fullName evidence="10">Radial spoke head protein 9 homolog</fullName>
    </recommendedName>
</protein>
<evidence type="ECO:0000256" key="3">
    <source>
        <dbReference type="ARBA" id="ARBA00022794"/>
    </source>
</evidence>
<dbReference type="Proteomes" id="UP000792457">
    <property type="component" value="Unassembled WGS sequence"/>
</dbReference>
<evidence type="ECO:0000256" key="6">
    <source>
        <dbReference type="ARBA" id="ARBA00023212"/>
    </source>
</evidence>
<comment type="subcellular location">
    <subcellularLocation>
        <location evidence="8">Cell projection</location>
        <location evidence="8">Kinocilium</location>
    </subcellularLocation>
    <subcellularLocation>
        <location evidence="1">Cytoplasm</location>
        <location evidence="1">Cytoskeleton</location>
        <location evidence="1">Flagellum axoneme</location>
    </subcellularLocation>
</comment>
<dbReference type="GO" id="GO:0005930">
    <property type="term" value="C:axoneme"/>
    <property type="evidence" value="ECO:0007669"/>
    <property type="project" value="TreeGrafter"/>
</dbReference>
<keyword evidence="13" id="KW-1185">Reference proteome</keyword>